<name>Q1K3E7_DESA6</name>
<reference evidence="9" key="1">
    <citation type="submission" date="2006-05" db="EMBL/GenBank/DDBJ databases">
        <title>Annotation of the draft genome assembly of Desulfuromonas acetoxidans DSM 684.</title>
        <authorList>
            <consortium name="US DOE Joint Genome Institute (JGI-ORNL)"/>
            <person name="Larimer F."/>
            <person name="Land M."/>
            <person name="Hauser L."/>
        </authorList>
    </citation>
    <scope>NUCLEOTIDE SEQUENCE [LARGE SCALE GENOMIC DNA]</scope>
    <source>
        <strain evidence="9">DSM 684</strain>
    </source>
</reference>
<gene>
    <name evidence="9" type="ORF">Dace_2893</name>
</gene>
<dbReference type="SUPFAM" id="SSF58104">
    <property type="entry name" value="Methyl-accepting chemotaxis protein (MCP) signaling domain"/>
    <property type="match status" value="1"/>
</dbReference>
<keyword evidence="6" id="KW-1133">Transmembrane helix</keyword>
<comment type="subcellular location">
    <subcellularLocation>
        <location evidence="1">Membrane</location>
    </subcellularLocation>
</comment>
<feature type="region of interest" description="Disordered" evidence="5">
    <location>
        <begin position="722"/>
        <end position="741"/>
    </location>
</feature>
<keyword evidence="10" id="KW-1185">Reference proteome</keyword>
<sequence>MQFKSIQLKIALLAGACLLLCAAILVGYSLTATHNTQAYVDEKVSGLLDENAQVRLEESAKVAAFSIQQEFDVALNAARTMAHSFEMSKQVDDAGVPLLTLDRKAANAILLNVLKHNRSFNGTYSCWEPNAIDGNDEAFRVKRDGNNPQTGRFTPYWTRDDQGRVDVQHLVEYDSDALHPNGVAKGGWYRVPQTTHKESVLGPLPYIVQGKKVWLATLSVPILHNGTFYGVAGTDYVLDFVQKLAVAADQKLFDGQGEVIIVSNQGLIIAHSEQPQWIGQSFKVFDDDAAADLKVIQQGRTLVEQNTETGEIKAIAPIRLGNTGKPWAVMIRIHSDVVMAEAHALNKQLTERESRNINWLLIIGGGVTVVSIALLWFFAASLSKPVLRGVRLAEEIAQGRFDSRLKMTSQDEIGQLGRALDSMADSLQEKARLAEEIAHGNLDVDVQLASEQDQLGLALQHMTNSLNDLLGQVSISVEQVAAGSYQVSDSSQTLSQGATEQASSLEQVTSSMQQVASQTDQNTENAREASRLSDEAKNSAESGNGQMKEMVAAMGDIYESGQNISKIIKVIDEIAFQTNLLALNAAVEAARAGQHGKGFAVVAEEVRNLAARSAKAAGETAELIEGSVSKTEKGTEIAEKTAVALDEIMTDVNKVSALVGDIAIAAEEQAQGIGQINLGLGQIDQVTQQNTATAEESASASEELSAQAQQLKQMLSHFTLRTENASAARPSGNGVLKLGMD</sequence>
<evidence type="ECO:0000256" key="2">
    <source>
        <dbReference type="ARBA" id="ARBA00022500"/>
    </source>
</evidence>
<comment type="caution">
    <text evidence="9">The sequence shown here is derived from an EMBL/GenBank/DDBJ whole genome shotgun (WGS) entry which is preliminary data.</text>
</comment>
<dbReference type="Pfam" id="PF22673">
    <property type="entry name" value="MCP-like_PDC_1"/>
    <property type="match status" value="1"/>
</dbReference>
<reference evidence="9" key="2">
    <citation type="submission" date="2006-05" db="EMBL/GenBank/DDBJ databases">
        <title>Sequencing of the draft genome and assembly of Desulfuromonas acetoxidans DSM 684.</title>
        <authorList>
            <consortium name="US DOE Joint Genome Institute (JGI-PGF)"/>
            <person name="Copeland A."/>
            <person name="Lucas S."/>
            <person name="Lapidus A."/>
            <person name="Barry K."/>
            <person name="Detter J.C."/>
            <person name="Glavina del Rio T."/>
            <person name="Hammon N."/>
            <person name="Israni S."/>
            <person name="Dalin E."/>
            <person name="Tice H."/>
            <person name="Bruce D."/>
            <person name="Pitluck S."/>
            <person name="Richardson P."/>
        </authorList>
    </citation>
    <scope>NUCLEOTIDE SEQUENCE [LARGE SCALE GENOMIC DNA]</scope>
    <source>
        <strain evidence="9">DSM 684</strain>
    </source>
</reference>
<dbReference type="InterPro" id="IPR051310">
    <property type="entry name" value="MCP_chemotaxis"/>
</dbReference>
<feature type="compositionally biased region" description="Polar residues" evidence="5">
    <location>
        <begin position="489"/>
        <end position="524"/>
    </location>
</feature>
<dbReference type="InterPro" id="IPR004089">
    <property type="entry name" value="MCPsignal_dom"/>
</dbReference>
<dbReference type="AlphaFoldDB" id="Q1K3E7"/>
<dbReference type="GO" id="GO:0006935">
    <property type="term" value="P:chemotaxis"/>
    <property type="evidence" value="ECO:0007669"/>
    <property type="project" value="UniProtKB-KW"/>
</dbReference>
<dbReference type="Gene3D" id="6.10.340.10">
    <property type="match status" value="1"/>
</dbReference>
<dbReference type="OrthoDB" id="9765170at2"/>
<dbReference type="PANTHER" id="PTHR43531">
    <property type="entry name" value="PROTEIN ICFG"/>
    <property type="match status" value="1"/>
</dbReference>
<evidence type="ECO:0000256" key="6">
    <source>
        <dbReference type="SAM" id="Phobius"/>
    </source>
</evidence>
<dbReference type="SMART" id="SM00304">
    <property type="entry name" value="HAMP"/>
    <property type="match status" value="1"/>
</dbReference>
<dbReference type="GO" id="GO:0005886">
    <property type="term" value="C:plasma membrane"/>
    <property type="evidence" value="ECO:0007669"/>
    <property type="project" value="TreeGrafter"/>
</dbReference>
<dbReference type="SMART" id="SM00283">
    <property type="entry name" value="MA"/>
    <property type="match status" value="1"/>
</dbReference>
<feature type="domain" description="HAMP" evidence="8">
    <location>
        <begin position="380"/>
        <end position="432"/>
    </location>
</feature>
<dbReference type="InterPro" id="IPR003660">
    <property type="entry name" value="HAMP_dom"/>
</dbReference>
<evidence type="ECO:0000313" key="10">
    <source>
        <dbReference type="Proteomes" id="UP000005695"/>
    </source>
</evidence>
<evidence type="ECO:0000259" key="7">
    <source>
        <dbReference type="PROSITE" id="PS50111"/>
    </source>
</evidence>
<feature type="transmembrane region" description="Helical" evidence="6">
    <location>
        <begin position="357"/>
        <end position="378"/>
    </location>
</feature>
<dbReference type="PROSITE" id="PS50111">
    <property type="entry name" value="CHEMOTAXIS_TRANSDUC_2"/>
    <property type="match status" value="1"/>
</dbReference>
<dbReference type="Proteomes" id="UP000005695">
    <property type="component" value="Unassembled WGS sequence"/>
</dbReference>
<feature type="compositionally biased region" description="Basic and acidic residues" evidence="5">
    <location>
        <begin position="525"/>
        <end position="538"/>
    </location>
</feature>
<evidence type="ECO:0000256" key="3">
    <source>
        <dbReference type="ARBA" id="ARBA00029447"/>
    </source>
</evidence>
<dbReference type="PROSITE" id="PS50885">
    <property type="entry name" value="HAMP"/>
    <property type="match status" value="1"/>
</dbReference>
<keyword evidence="6" id="KW-0812">Transmembrane</keyword>
<dbReference type="GO" id="GO:0004888">
    <property type="term" value="F:transmembrane signaling receptor activity"/>
    <property type="evidence" value="ECO:0007669"/>
    <property type="project" value="TreeGrafter"/>
</dbReference>
<keyword evidence="6" id="KW-0472">Membrane</keyword>
<evidence type="ECO:0000256" key="1">
    <source>
        <dbReference type="ARBA" id="ARBA00004370"/>
    </source>
</evidence>
<dbReference type="Gene3D" id="1.10.287.950">
    <property type="entry name" value="Methyl-accepting chemotaxis protein"/>
    <property type="match status" value="1"/>
</dbReference>
<dbReference type="PANTHER" id="PTHR43531:SF11">
    <property type="entry name" value="METHYL-ACCEPTING CHEMOTAXIS PROTEIN 3"/>
    <property type="match status" value="1"/>
</dbReference>
<protein>
    <submittedName>
        <fullName evidence="9">Methyl-accepting chemotaxis sensory transducer</fullName>
    </submittedName>
</protein>
<dbReference type="RefSeq" id="WP_005997912.1">
    <property type="nucleotide sequence ID" value="NZ_AAEW02000002.1"/>
</dbReference>
<dbReference type="Pfam" id="PF00672">
    <property type="entry name" value="HAMP"/>
    <property type="match status" value="1"/>
</dbReference>
<dbReference type="GO" id="GO:0007165">
    <property type="term" value="P:signal transduction"/>
    <property type="evidence" value="ECO:0007669"/>
    <property type="project" value="UniProtKB-KW"/>
</dbReference>
<evidence type="ECO:0000256" key="5">
    <source>
        <dbReference type="SAM" id="MobiDB-lite"/>
    </source>
</evidence>
<dbReference type="EMBL" id="AAEW02000002">
    <property type="protein sequence ID" value="EAT17027.1"/>
    <property type="molecule type" value="Genomic_DNA"/>
</dbReference>
<feature type="region of interest" description="Disordered" evidence="5">
    <location>
        <begin position="489"/>
        <end position="544"/>
    </location>
</feature>
<proteinExistence type="inferred from homology"/>
<feature type="domain" description="Methyl-accepting transducer" evidence="7">
    <location>
        <begin position="476"/>
        <end position="705"/>
    </location>
</feature>
<dbReference type="FunFam" id="1.10.287.950:FF:000001">
    <property type="entry name" value="Methyl-accepting chemotaxis sensory transducer"/>
    <property type="match status" value="1"/>
</dbReference>
<dbReference type="CDD" id="cd06225">
    <property type="entry name" value="HAMP"/>
    <property type="match status" value="1"/>
</dbReference>
<evidence type="ECO:0000259" key="8">
    <source>
        <dbReference type="PROSITE" id="PS50885"/>
    </source>
</evidence>
<dbReference type="CDD" id="cd11386">
    <property type="entry name" value="MCP_signal"/>
    <property type="match status" value="1"/>
</dbReference>
<keyword evidence="2" id="KW-0145">Chemotaxis</keyword>
<accession>Q1K3E7</accession>
<organism evidence="9 10">
    <name type="scientific">Desulfuromonas acetoxidans (strain DSM 684 / 11070)</name>
    <dbReference type="NCBI Taxonomy" id="281689"/>
    <lineage>
        <taxon>Bacteria</taxon>
        <taxon>Pseudomonadati</taxon>
        <taxon>Thermodesulfobacteriota</taxon>
        <taxon>Desulfuromonadia</taxon>
        <taxon>Desulfuromonadales</taxon>
        <taxon>Desulfuromonadaceae</taxon>
        <taxon>Desulfuromonas</taxon>
    </lineage>
</organism>
<evidence type="ECO:0000256" key="4">
    <source>
        <dbReference type="PROSITE-ProRule" id="PRU00284"/>
    </source>
</evidence>
<keyword evidence="4" id="KW-0807">Transducer</keyword>
<dbReference type="Gene3D" id="3.30.450.20">
    <property type="entry name" value="PAS domain"/>
    <property type="match status" value="2"/>
</dbReference>
<dbReference type="Pfam" id="PF00015">
    <property type="entry name" value="MCPsignal"/>
    <property type="match status" value="1"/>
</dbReference>
<evidence type="ECO:0000313" key="9">
    <source>
        <dbReference type="EMBL" id="EAT17027.1"/>
    </source>
</evidence>
<dbReference type="CDD" id="cd12913">
    <property type="entry name" value="PDC1_MCP_like"/>
    <property type="match status" value="1"/>
</dbReference>
<comment type="similarity">
    <text evidence="3">Belongs to the methyl-accepting chemotaxis (MCP) protein family.</text>
</comment>